<accession>A0ABU5WS24</accession>
<gene>
    <name evidence="3" type="ORF">SB593_22760</name>
</gene>
<keyword evidence="4" id="KW-1185">Reference proteome</keyword>
<feature type="chain" id="PRO_5045647745" evidence="1">
    <location>
        <begin position="47"/>
        <end position="177"/>
    </location>
</feature>
<evidence type="ECO:0000256" key="1">
    <source>
        <dbReference type="SAM" id="SignalP"/>
    </source>
</evidence>
<evidence type="ECO:0000313" key="3">
    <source>
        <dbReference type="EMBL" id="MEB2581769.1"/>
    </source>
</evidence>
<dbReference type="InterPro" id="IPR007893">
    <property type="entry name" value="Spore_coat_U/FanG"/>
</dbReference>
<organism evidence="3 4">
    <name type="scientific">Burkholderia anthinoferrum</name>
    <dbReference type="NCBI Taxonomy" id="3090833"/>
    <lineage>
        <taxon>Bacteria</taxon>
        <taxon>Pseudomonadati</taxon>
        <taxon>Pseudomonadota</taxon>
        <taxon>Betaproteobacteria</taxon>
        <taxon>Burkholderiales</taxon>
        <taxon>Burkholderiaceae</taxon>
        <taxon>Burkholderia</taxon>
    </lineage>
</organism>
<dbReference type="Proteomes" id="UP001304467">
    <property type="component" value="Unassembled WGS sequence"/>
</dbReference>
<dbReference type="Pfam" id="PF05229">
    <property type="entry name" value="SCPU"/>
    <property type="match status" value="1"/>
</dbReference>
<name>A0ABU5WS24_9BURK</name>
<keyword evidence="1" id="KW-0732">Signal</keyword>
<feature type="signal peptide" evidence="1">
    <location>
        <begin position="1"/>
        <end position="46"/>
    </location>
</feature>
<dbReference type="EMBL" id="JAWRLE010000040">
    <property type="protein sequence ID" value="MEB2581769.1"/>
    <property type="molecule type" value="Genomic_DNA"/>
</dbReference>
<reference evidence="3 4" key="1">
    <citation type="journal article" date="2023" name="Front. Microbiol.">
        <title>Genomic analyses of Burkholderia respiratory isolates indicates two evolutionarily distinct B. anthina clades.</title>
        <authorList>
            <person name="Pham A."/>
            <person name="Volmer J.G."/>
            <person name="Chambers D.C."/>
            <person name="Smith D.J."/>
            <person name="Reid D.W."/>
            <person name="Burr L."/>
            <person name="Wells T.J."/>
        </authorList>
    </citation>
    <scope>NUCLEOTIDE SEQUENCE [LARGE SCALE GENOMIC DNA]</scope>
    <source>
        <strain evidence="3 4">BCCIQ07A</strain>
    </source>
</reference>
<protein>
    <submittedName>
        <fullName evidence="3">Spore coat U domain-containing protein</fullName>
    </submittedName>
</protein>
<dbReference type="RefSeq" id="WP_256939977.1">
    <property type="nucleotide sequence ID" value="NZ_JAWRKY010000005.1"/>
</dbReference>
<evidence type="ECO:0000313" key="4">
    <source>
        <dbReference type="Proteomes" id="UP001304467"/>
    </source>
</evidence>
<comment type="caution">
    <text evidence="3">The sequence shown here is derived from an EMBL/GenBank/DDBJ whole genome shotgun (WGS) entry which is preliminary data.</text>
</comment>
<sequence length="177" mass="17889">MRHRKHAGRPVRLPRVRATAATSAASAAFALFAAGAALMAAPAARAATTCTMAAPSSMVFGTYDTINAATSAVTVSVNCTGSGNATPTVTASAGGGTFANRLMTRTGDTQTLGYNLYLDSAHTSVWGDGTSGTSTISWGKITGAGAFSATVYGLIRGGQNAVPGSYADHNITILFNY</sequence>
<evidence type="ECO:0000259" key="2">
    <source>
        <dbReference type="Pfam" id="PF05229"/>
    </source>
</evidence>
<proteinExistence type="predicted"/>
<dbReference type="SMART" id="SM00972">
    <property type="entry name" value="SCPU"/>
    <property type="match status" value="1"/>
</dbReference>
<feature type="domain" description="Spore coat protein U/FanG" evidence="2">
    <location>
        <begin position="44"/>
        <end position="168"/>
    </location>
</feature>